<dbReference type="PANTHER" id="PTHR24379">
    <property type="entry name" value="KRAB AND ZINC FINGER DOMAIN-CONTAINING"/>
    <property type="match status" value="1"/>
</dbReference>
<evidence type="ECO:0000256" key="2">
    <source>
        <dbReference type="ARBA" id="ARBA00022737"/>
    </source>
</evidence>
<feature type="region of interest" description="Disordered" evidence="6">
    <location>
        <begin position="69"/>
        <end position="166"/>
    </location>
</feature>
<gene>
    <name evidence="8" type="ORF">WA026_004617</name>
</gene>
<dbReference type="EMBL" id="JARQZJ010000122">
    <property type="protein sequence ID" value="KAK9889342.1"/>
    <property type="molecule type" value="Genomic_DNA"/>
</dbReference>
<dbReference type="GO" id="GO:0008270">
    <property type="term" value="F:zinc ion binding"/>
    <property type="evidence" value="ECO:0007669"/>
    <property type="project" value="UniProtKB-KW"/>
</dbReference>
<evidence type="ECO:0000313" key="9">
    <source>
        <dbReference type="Proteomes" id="UP001431783"/>
    </source>
</evidence>
<keyword evidence="4" id="KW-0862">Zinc</keyword>
<evidence type="ECO:0000256" key="5">
    <source>
        <dbReference type="PROSITE-ProRule" id="PRU00042"/>
    </source>
</evidence>
<feature type="domain" description="C2H2-type" evidence="7">
    <location>
        <begin position="843"/>
        <end position="870"/>
    </location>
</feature>
<proteinExistence type="predicted"/>
<dbReference type="InterPro" id="IPR013087">
    <property type="entry name" value="Znf_C2H2_type"/>
</dbReference>
<accession>A0AAW1V9D6</accession>
<evidence type="ECO:0000256" key="1">
    <source>
        <dbReference type="ARBA" id="ARBA00022723"/>
    </source>
</evidence>
<comment type="caution">
    <text evidence="8">The sequence shown here is derived from an EMBL/GenBank/DDBJ whole genome shotgun (WGS) entry which is preliminary data.</text>
</comment>
<evidence type="ECO:0000256" key="6">
    <source>
        <dbReference type="SAM" id="MobiDB-lite"/>
    </source>
</evidence>
<sequence length="976" mass="111959">MSDDPRDPSVRRAISNLPIFEQNGRINYSNLHKIANRVTIIRDSVKCSICPKVFPSMDIMQLHIMTTHGRRSQNETQIVPSNDSRQITNGSRHVQNGGQHVSNDGRHVPNESRPVPNESRHVPNDNRPVTNGNRHFQNESRHSQNGQLHFHNEGMNFQNEGPHFQNNVNHFHADVRQFQNGMSTNLASAGTSSQSSSQEQGNSFQAYSNEMRMIYDQPFIGGHNFCTFRSRQIEYLTPTMKELNPKEGLPLQMVPADLSKKDDITVFQNVCKKMKMDQPNISPSSSPYGLYSQVQTCICPCCSATLPNFQIFMRHMETHIAQSNNSTMSVCPTCGETTKDFESFTNHVFGHCIVQAQGICCGSCKLNFENAEELQKHHHESHVSTVFRCMLCNEILENRMSLQMHFSSKHCEECHHSKCTLCPDLVFHDKTSAEVHVSINHFNQYFQNSNSDDQYSVTNQPRETSERYSERNYKLKCSLFSTELDESPGHMSHLVDEHPEEVQKVGLRPVLFTIRTQCVNYHSGFIYHLSENEKEKKFLSENSTYQQLPPSMSPNILFSSDPTENMKRYERTPPKSFSCDLCHLTDIPTEIDLLNHKRLQHMKTKIRIVSLNCAYCQEICKSRNDLETHMRGHEMMCGKRKCKCNICDAIYPSAILLAEHKLSHCKIVEGNNCVQCKSILIDEQSYYNHTLLHSTNHVKSNPQITLPANCVICCQTLQNSIELNLHATFHLKHLMKRYLCSICNDTFDNNGQNGENENIVFNLFLGVCQKCATESDARLPCKRKSDDTDSESTLNNKSAESRQIYLANEKNNLECRLCKLMFTSAVKLQIHLIEHNFFGMNQYSCYLCSSVFTGASGLRNHMLEHGLQSRPYECNYCQMKFFFRSELDNHLVVHNSSPKIVTPMPIFNEPASSTDMNDVTQYEACPYCYNLYLKTVFFSEHVKNCSLKPEMKKVQIIEIDNNDKKENFQSIETSDK</sequence>
<dbReference type="SMART" id="SM00355">
    <property type="entry name" value="ZnF_C2H2"/>
    <property type="match status" value="14"/>
</dbReference>
<dbReference type="SUPFAM" id="SSF57667">
    <property type="entry name" value="beta-beta-alpha zinc fingers"/>
    <property type="match status" value="2"/>
</dbReference>
<keyword evidence="1" id="KW-0479">Metal-binding</keyword>
<keyword evidence="3 5" id="KW-0863">Zinc-finger</keyword>
<dbReference type="Gene3D" id="3.30.160.60">
    <property type="entry name" value="Classic Zinc Finger"/>
    <property type="match status" value="2"/>
</dbReference>
<name>A0AAW1V9D6_9CUCU</name>
<protein>
    <recommendedName>
        <fullName evidence="7">C2H2-type domain-containing protein</fullName>
    </recommendedName>
</protein>
<dbReference type="InterPro" id="IPR036236">
    <property type="entry name" value="Znf_C2H2_sf"/>
</dbReference>
<feature type="compositionally biased region" description="Polar residues" evidence="6">
    <location>
        <begin position="74"/>
        <end position="102"/>
    </location>
</feature>
<feature type="compositionally biased region" description="Polar residues" evidence="6">
    <location>
        <begin position="155"/>
        <end position="166"/>
    </location>
</feature>
<dbReference type="PROSITE" id="PS00028">
    <property type="entry name" value="ZINC_FINGER_C2H2_1"/>
    <property type="match status" value="6"/>
</dbReference>
<evidence type="ECO:0000256" key="4">
    <source>
        <dbReference type="ARBA" id="ARBA00022833"/>
    </source>
</evidence>
<keyword evidence="9" id="KW-1185">Reference proteome</keyword>
<dbReference type="PANTHER" id="PTHR24379:SF121">
    <property type="entry name" value="C2H2-TYPE DOMAIN-CONTAINING PROTEIN"/>
    <property type="match status" value="1"/>
</dbReference>
<dbReference type="AlphaFoldDB" id="A0AAW1V9D6"/>
<dbReference type="Proteomes" id="UP001431783">
    <property type="component" value="Unassembled WGS sequence"/>
</dbReference>
<organism evidence="8 9">
    <name type="scientific">Henosepilachna vigintioctopunctata</name>
    <dbReference type="NCBI Taxonomy" id="420089"/>
    <lineage>
        <taxon>Eukaryota</taxon>
        <taxon>Metazoa</taxon>
        <taxon>Ecdysozoa</taxon>
        <taxon>Arthropoda</taxon>
        <taxon>Hexapoda</taxon>
        <taxon>Insecta</taxon>
        <taxon>Pterygota</taxon>
        <taxon>Neoptera</taxon>
        <taxon>Endopterygota</taxon>
        <taxon>Coleoptera</taxon>
        <taxon>Polyphaga</taxon>
        <taxon>Cucujiformia</taxon>
        <taxon>Coccinelloidea</taxon>
        <taxon>Coccinellidae</taxon>
        <taxon>Epilachninae</taxon>
        <taxon>Epilachnini</taxon>
        <taxon>Henosepilachna</taxon>
    </lineage>
</organism>
<reference evidence="8 9" key="1">
    <citation type="submission" date="2023-03" db="EMBL/GenBank/DDBJ databases">
        <title>Genome insight into feeding habits of ladybird beetles.</title>
        <authorList>
            <person name="Li H.-S."/>
            <person name="Huang Y.-H."/>
            <person name="Pang H."/>
        </authorList>
    </citation>
    <scope>NUCLEOTIDE SEQUENCE [LARGE SCALE GENOMIC DNA]</scope>
    <source>
        <strain evidence="8">SYSU_2023b</strain>
        <tissue evidence="8">Whole body</tissue>
    </source>
</reference>
<feature type="domain" description="C2H2-type" evidence="7">
    <location>
        <begin position="872"/>
        <end position="899"/>
    </location>
</feature>
<dbReference type="PROSITE" id="PS50157">
    <property type="entry name" value="ZINC_FINGER_C2H2_2"/>
    <property type="match status" value="2"/>
</dbReference>
<keyword evidence="2" id="KW-0677">Repeat</keyword>
<evidence type="ECO:0000313" key="8">
    <source>
        <dbReference type="EMBL" id="KAK9889342.1"/>
    </source>
</evidence>
<evidence type="ECO:0000259" key="7">
    <source>
        <dbReference type="PROSITE" id="PS50157"/>
    </source>
</evidence>
<evidence type="ECO:0000256" key="3">
    <source>
        <dbReference type="ARBA" id="ARBA00022771"/>
    </source>
</evidence>